<dbReference type="AlphaFoldDB" id="A0AAN4ZPZ6"/>
<feature type="compositionally biased region" description="Polar residues" evidence="7">
    <location>
        <begin position="791"/>
        <end position="808"/>
    </location>
</feature>
<feature type="region of interest" description="Disordered" evidence="7">
    <location>
        <begin position="602"/>
        <end position="856"/>
    </location>
</feature>
<feature type="compositionally biased region" description="Acidic residues" evidence="7">
    <location>
        <begin position="694"/>
        <end position="715"/>
    </location>
</feature>
<evidence type="ECO:0000313" key="10">
    <source>
        <dbReference type="Proteomes" id="UP001328107"/>
    </source>
</evidence>
<feature type="compositionally biased region" description="Low complexity" evidence="7">
    <location>
        <begin position="950"/>
        <end position="965"/>
    </location>
</feature>
<keyword evidence="10" id="KW-1185">Reference proteome</keyword>
<evidence type="ECO:0000256" key="4">
    <source>
        <dbReference type="ARBA" id="ARBA00023163"/>
    </source>
</evidence>
<feature type="region of interest" description="Disordered" evidence="7">
    <location>
        <begin position="903"/>
        <end position="936"/>
    </location>
</feature>
<feature type="compositionally biased region" description="Polar residues" evidence="7">
    <location>
        <begin position="667"/>
        <end position="678"/>
    </location>
</feature>
<dbReference type="InterPro" id="IPR024943">
    <property type="entry name" value="Enhancer_polycomb"/>
</dbReference>
<comment type="subcellular location">
    <subcellularLocation>
        <location evidence="1 6">Nucleus</location>
    </subcellularLocation>
</comment>
<protein>
    <recommendedName>
        <fullName evidence="6">Enhancer of polycomb-like protein</fullName>
    </recommendedName>
</protein>
<keyword evidence="4 6" id="KW-0804">Transcription</keyword>
<dbReference type="InterPro" id="IPR019542">
    <property type="entry name" value="Enhancer_polycomb-like_N"/>
</dbReference>
<feature type="compositionally biased region" description="Polar residues" evidence="7">
    <location>
        <begin position="644"/>
        <end position="655"/>
    </location>
</feature>
<dbReference type="GO" id="GO:0035267">
    <property type="term" value="C:NuA4 histone acetyltransferase complex"/>
    <property type="evidence" value="ECO:0007669"/>
    <property type="project" value="InterPro"/>
</dbReference>
<dbReference type="PANTHER" id="PTHR14898">
    <property type="entry name" value="ENHANCER OF POLYCOMB"/>
    <property type="match status" value="1"/>
</dbReference>
<feature type="compositionally biased region" description="Low complexity" evidence="7">
    <location>
        <begin position="917"/>
        <end position="929"/>
    </location>
</feature>
<sequence>MATTSKLSFRNRNLDANRGMRVFFADEVPDISECAPIARGVNPMPTGMEKEEEMETHLQDAIHAQQASTSGISENHVIPTPKVLYIDNARYDQVYPVQPPCKAQLMKVQAWLSMEQEEPEYDMDTEDEEYLRDKPHISSRDLEKIMQHLEEQSSESAICQPATARKVLMPHFDDAVIDDVYDYWLSKRKEAATNKTLGFGGLIPRIRTECRKENEKLNPYVAFRRRAEKMQTRKNRKNDEDSYEKVLRLGHDLRRAVHLFEMVKRREKSKLAMLDLDSEILEARAKLGDYGSLVYNQILAKLQPEEAQLQQPEARVPPVAAAAAVDPLRSIEENGVKRRKMRKRVSALGSTFDRDLPNKAWLKKNAEVWNQSATAFISGMSNFSPAVEQVDQSVAAANTANADGRYAFKRRRGCHYRQAAPFRDRNGEPPSLESFPPERRFYFVSQPSTSRGEASAAHSEQQLQQAADATDDESVAAPAAPNRAWWLLRRRTGRGGRVIFDKFPTSSLRASGGGAQQKKGYVAGRTNQSVYDPFELDCVAMESEATSHWQAVPRTAYVESDDDGCSFAPPVSSRYLHSARHRSLWSADDEAADETVEMDWLATARTPSPRNPHSSSSRPEADPEDDPMGGAGPSSPPLQHEDSTSIPTTPLQTPAKNEEETEDDDATNFNKASSTNGTAAGGRPPVQRPRPQDEAADEEDDDEDAEDDDDEDEEEEPRRVDDQREMEMEEDGGVLSASEDSPIEDSPTSSSEQDHTEASQHSSSHLSHHLLPLGVAEDAVHHHHQLHLASGNASVLSPPDSTAPSPRVSNGAASASLAAGPMAASGASPAPHTTSNGHHGRNGQLAPVSGNGRAGGYEAARDVAHHHHAALTAASVASEDADAWRARAKLVTMAEAVASRLTRVKDPDASSRESGCSPSADKSSSLPSPDGSCVIDDVVDDNGVVVRLVEPWRAPSNSPSESNSSADWTPPASTRSSGVEVDARLSAYAALSSEEESGARTGDHPLLPAKPTRKSNGAAAAAAAAGGLQRSFTLAAAATTTPL</sequence>
<evidence type="ECO:0000256" key="1">
    <source>
        <dbReference type="ARBA" id="ARBA00004123"/>
    </source>
</evidence>
<dbReference type="EMBL" id="BTRK01000003">
    <property type="protein sequence ID" value="GMR43289.1"/>
    <property type="molecule type" value="Genomic_DNA"/>
</dbReference>
<keyword evidence="3 6" id="KW-0805">Transcription regulation</keyword>
<gene>
    <name evidence="9" type="ORF">PMAYCL1PPCAC_13484</name>
</gene>
<evidence type="ECO:0000256" key="7">
    <source>
        <dbReference type="SAM" id="MobiDB-lite"/>
    </source>
</evidence>
<dbReference type="Proteomes" id="UP001328107">
    <property type="component" value="Unassembled WGS sequence"/>
</dbReference>
<dbReference type="Pfam" id="PF10513">
    <property type="entry name" value="EPL1"/>
    <property type="match status" value="1"/>
</dbReference>
<evidence type="ECO:0000256" key="6">
    <source>
        <dbReference type="RuleBase" id="RU361124"/>
    </source>
</evidence>
<proteinExistence type="inferred from homology"/>
<feature type="compositionally biased region" description="Low complexity" evidence="7">
    <location>
        <begin position="605"/>
        <end position="618"/>
    </location>
</feature>
<evidence type="ECO:0000256" key="3">
    <source>
        <dbReference type="ARBA" id="ARBA00023015"/>
    </source>
</evidence>
<dbReference type="GO" id="GO:0006357">
    <property type="term" value="P:regulation of transcription by RNA polymerase II"/>
    <property type="evidence" value="ECO:0007669"/>
    <property type="project" value="InterPro"/>
</dbReference>
<feature type="region of interest" description="Disordered" evidence="7">
    <location>
        <begin position="950"/>
        <end position="1022"/>
    </location>
</feature>
<dbReference type="GO" id="GO:0005634">
    <property type="term" value="C:nucleus"/>
    <property type="evidence" value="ECO:0007669"/>
    <property type="project" value="UniProtKB-SubCell"/>
</dbReference>
<evidence type="ECO:0000259" key="8">
    <source>
        <dbReference type="Pfam" id="PF10513"/>
    </source>
</evidence>
<keyword evidence="5 6" id="KW-0539">Nucleus</keyword>
<name>A0AAN4ZPZ6_9BILA</name>
<evidence type="ECO:0000256" key="2">
    <source>
        <dbReference type="ARBA" id="ARBA00008035"/>
    </source>
</evidence>
<comment type="caution">
    <text evidence="9">The sequence shown here is derived from an EMBL/GenBank/DDBJ whole genome shotgun (WGS) entry which is preliminary data.</text>
</comment>
<feature type="domain" description="Enhancer of polycomb-like N-terminal" evidence="8">
    <location>
        <begin position="10"/>
        <end position="151"/>
    </location>
</feature>
<feature type="compositionally biased region" description="Basic and acidic residues" evidence="7">
    <location>
        <begin position="716"/>
        <end position="726"/>
    </location>
</feature>
<reference evidence="10" key="1">
    <citation type="submission" date="2022-10" db="EMBL/GenBank/DDBJ databases">
        <title>Genome assembly of Pristionchus species.</title>
        <authorList>
            <person name="Yoshida K."/>
            <person name="Sommer R.J."/>
        </authorList>
    </citation>
    <scope>NUCLEOTIDE SEQUENCE [LARGE SCALE GENOMIC DNA]</scope>
    <source>
        <strain evidence="10">RS5460</strain>
    </source>
</reference>
<organism evidence="9 10">
    <name type="scientific">Pristionchus mayeri</name>
    <dbReference type="NCBI Taxonomy" id="1317129"/>
    <lineage>
        <taxon>Eukaryota</taxon>
        <taxon>Metazoa</taxon>
        <taxon>Ecdysozoa</taxon>
        <taxon>Nematoda</taxon>
        <taxon>Chromadorea</taxon>
        <taxon>Rhabditida</taxon>
        <taxon>Rhabditina</taxon>
        <taxon>Diplogasteromorpha</taxon>
        <taxon>Diplogasteroidea</taxon>
        <taxon>Neodiplogasteridae</taxon>
        <taxon>Pristionchus</taxon>
    </lineage>
</organism>
<feature type="compositionally biased region" description="Low complexity" evidence="7">
    <location>
        <begin position="811"/>
        <end position="831"/>
    </location>
</feature>
<comment type="similarity">
    <text evidence="2 6">Belongs to the enhancer of polycomb family.</text>
</comment>
<feature type="region of interest" description="Disordered" evidence="7">
    <location>
        <begin position="446"/>
        <end position="476"/>
    </location>
</feature>
<evidence type="ECO:0000313" key="9">
    <source>
        <dbReference type="EMBL" id="GMR43289.1"/>
    </source>
</evidence>
<feature type="compositionally biased region" description="Low complexity" evidence="7">
    <location>
        <begin position="761"/>
        <end position="773"/>
    </location>
</feature>
<evidence type="ECO:0000256" key="5">
    <source>
        <dbReference type="ARBA" id="ARBA00023242"/>
    </source>
</evidence>
<accession>A0AAN4ZPZ6</accession>